<sequence>MKLNDSTILRFFHLNIDAKDVARFQEVGKKNMTTSIKKEPGTLFMALTNDDSPKTSNYVLECYRDESSYEIHASSPQFKEFSNVAKNTVIGREVFELTPQIILTKDEPLRVAGQNDYYVRILKLTLVDEDLKKFGAALREEVSQSMEKVPGLKGVLAGNFFDVENEWRIFEIFDSKVAAKQYSQSSQYANFEKQVHDMIYSREAIDLNPDIIVDQGKLEY</sequence>
<organism evidence="2 3">
    <name type="scientific">Lactobacillus kalixensis DSM 16043</name>
    <dbReference type="NCBI Taxonomy" id="1423763"/>
    <lineage>
        <taxon>Bacteria</taxon>
        <taxon>Bacillati</taxon>
        <taxon>Bacillota</taxon>
        <taxon>Bacilli</taxon>
        <taxon>Lactobacillales</taxon>
        <taxon>Lactobacillaceae</taxon>
        <taxon>Lactobacillus</taxon>
    </lineage>
</organism>
<dbReference type="PANTHER" id="PTHR33336:SF3">
    <property type="entry name" value="ABM DOMAIN-CONTAINING PROTEIN"/>
    <property type="match status" value="1"/>
</dbReference>
<dbReference type="PANTHER" id="PTHR33336">
    <property type="entry name" value="QUINOL MONOOXYGENASE YGIN-RELATED"/>
    <property type="match status" value="1"/>
</dbReference>
<comment type="caution">
    <text evidence="2">The sequence shown here is derived from an EMBL/GenBank/DDBJ whole genome shotgun (WGS) entry which is preliminary data.</text>
</comment>
<dbReference type="InterPro" id="IPR050744">
    <property type="entry name" value="AI-2_Isomerase_LsrG"/>
</dbReference>
<protein>
    <submittedName>
        <fullName evidence="2">Antibiotic biosynthesis monooxygenase</fullName>
    </submittedName>
</protein>
<evidence type="ECO:0000259" key="1">
    <source>
        <dbReference type="PROSITE" id="PS51725"/>
    </source>
</evidence>
<gene>
    <name evidence="2" type="ORF">FC46_GL000718</name>
</gene>
<dbReference type="OrthoDB" id="9812754at2"/>
<dbReference type="GO" id="GO:0004497">
    <property type="term" value="F:monooxygenase activity"/>
    <property type="evidence" value="ECO:0007669"/>
    <property type="project" value="UniProtKB-KW"/>
</dbReference>
<dbReference type="InterPro" id="IPR011008">
    <property type="entry name" value="Dimeric_a/b-barrel"/>
</dbReference>
<feature type="domain" description="ABM" evidence="1">
    <location>
        <begin position="6"/>
        <end position="97"/>
    </location>
</feature>
<dbReference type="EMBL" id="AZFM01000020">
    <property type="protein sequence ID" value="KRL89616.1"/>
    <property type="molecule type" value="Genomic_DNA"/>
</dbReference>
<proteinExistence type="predicted"/>
<dbReference type="RefSeq" id="WP_057799026.1">
    <property type="nucleotide sequence ID" value="NZ_AZFM01000020.1"/>
</dbReference>
<dbReference type="Gene3D" id="3.30.70.100">
    <property type="match status" value="1"/>
</dbReference>
<dbReference type="PATRIC" id="fig|1423763.3.peg.723"/>
<accession>A0A0R1U8K2</accession>
<dbReference type="SUPFAM" id="SSF54909">
    <property type="entry name" value="Dimeric alpha+beta barrel"/>
    <property type="match status" value="2"/>
</dbReference>
<name>A0A0R1U8K2_9LACO</name>
<evidence type="ECO:0000313" key="3">
    <source>
        <dbReference type="Proteomes" id="UP000051036"/>
    </source>
</evidence>
<keyword evidence="2" id="KW-0560">Oxidoreductase</keyword>
<evidence type="ECO:0000313" key="2">
    <source>
        <dbReference type="EMBL" id="KRL89616.1"/>
    </source>
</evidence>
<dbReference type="Pfam" id="PF03992">
    <property type="entry name" value="ABM"/>
    <property type="match status" value="2"/>
</dbReference>
<dbReference type="STRING" id="1423763.FC46_GL000718"/>
<dbReference type="InterPro" id="IPR007138">
    <property type="entry name" value="ABM_dom"/>
</dbReference>
<keyword evidence="2" id="KW-0503">Monooxygenase</keyword>
<feature type="domain" description="ABM" evidence="1">
    <location>
        <begin position="118"/>
        <end position="207"/>
    </location>
</feature>
<dbReference type="PROSITE" id="PS51725">
    <property type="entry name" value="ABM"/>
    <property type="match status" value="2"/>
</dbReference>
<dbReference type="AlphaFoldDB" id="A0A0R1U8K2"/>
<dbReference type="Proteomes" id="UP000051036">
    <property type="component" value="Unassembled WGS sequence"/>
</dbReference>
<keyword evidence="3" id="KW-1185">Reference proteome</keyword>
<reference evidence="2 3" key="1">
    <citation type="journal article" date="2015" name="Genome Announc.">
        <title>Expanding the biotechnology potential of lactobacilli through comparative genomics of 213 strains and associated genera.</title>
        <authorList>
            <person name="Sun Z."/>
            <person name="Harris H.M."/>
            <person name="McCann A."/>
            <person name="Guo C."/>
            <person name="Argimon S."/>
            <person name="Zhang W."/>
            <person name="Yang X."/>
            <person name="Jeffery I.B."/>
            <person name="Cooney J.C."/>
            <person name="Kagawa T.F."/>
            <person name="Liu W."/>
            <person name="Song Y."/>
            <person name="Salvetti E."/>
            <person name="Wrobel A."/>
            <person name="Rasinkangas P."/>
            <person name="Parkhill J."/>
            <person name="Rea M.C."/>
            <person name="O'Sullivan O."/>
            <person name="Ritari J."/>
            <person name="Douillard F.P."/>
            <person name="Paul Ross R."/>
            <person name="Yang R."/>
            <person name="Briner A.E."/>
            <person name="Felis G.E."/>
            <person name="de Vos W.M."/>
            <person name="Barrangou R."/>
            <person name="Klaenhammer T.R."/>
            <person name="Caufield P.W."/>
            <person name="Cui Y."/>
            <person name="Zhang H."/>
            <person name="O'Toole P.W."/>
        </authorList>
    </citation>
    <scope>NUCLEOTIDE SEQUENCE [LARGE SCALE GENOMIC DNA]</scope>
    <source>
        <strain evidence="2 3">DSM 16043</strain>
    </source>
</reference>